<dbReference type="GO" id="GO:0008841">
    <property type="term" value="F:dihydrofolate synthase activity"/>
    <property type="evidence" value="ECO:0007669"/>
    <property type="project" value="TreeGrafter"/>
</dbReference>
<evidence type="ECO:0000256" key="5">
    <source>
        <dbReference type="ARBA" id="ARBA00022840"/>
    </source>
</evidence>
<accession>A0A381V2H5</accession>
<evidence type="ECO:0000259" key="8">
    <source>
        <dbReference type="Pfam" id="PF08245"/>
    </source>
</evidence>
<dbReference type="AlphaFoldDB" id="A0A381V2H5"/>
<evidence type="ECO:0000256" key="2">
    <source>
        <dbReference type="ARBA" id="ARBA00022598"/>
    </source>
</evidence>
<dbReference type="SUPFAM" id="SSF53244">
    <property type="entry name" value="MurD-like peptide ligases, peptide-binding domain"/>
    <property type="match status" value="1"/>
</dbReference>
<feature type="domain" description="Mur ligase C-terminal" evidence="7">
    <location>
        <begin position="306"/>
        <end position="412"/>
    </location>
</feature>
<reference evidence="9" key="1">
    <citation type="submission" date="2018-05" db="EMBL/GenBank/DDBJ databases">
        <authorList>
            <person name="Lanie J.A."/>
            <person name="Ng W.-L."/>
            <person name="Kazmierczak K.M."/>
            <person name="Andrzejewski T.M."/>
            <person name="Davidsen T.M."/>
            <person name="Wayne K.J."/>
            <person name="Tettelin H."/>
            <person name="Glass J.I."/>
            <person name="Rusch D."/>
            <person name="Podicherti R."/>
            <person name="Tsui H.-C.T."/>
            <person name="Winkler M.E."/>
        </authorList>
    </citation>
    <scope>NUCLEOTIDE SEQUENCE</scope>
</reference>
<name>A0A381V2H5_9ZZZZ</name>
<evidence type="ECO:0000313" key="9">
    <source>
        <dbReference type="EMBL" id="SVA34555.1"/>
    </source>
</evidence>
<proteinExistence type="inferred from homology"/>
<dbReference type="PANTHER" id="PTHR11136:SF0">
    <property type="entry name" value="DIHYDROFOLATE SYNTHETASE-RELATED"/>
    <property type="match status" value="1"/>
</dbReference>
<dbReference type="GO" id="GO:0004326">
    <property type="term" value="F:tetrahydrofolylpolyglutamate synthase activity"/>
    <property type="evidence" value="ECO:0007669"/>
    <property type="project" value="InterPro"/>
</dbReference>
<evidence type="ECO:0000256" key="1">
    <source>
        <dbReference type="ARBA" id="ARBA00008276"/>
    </source>
</evidence>
<feature type="domain" description="Mur ligase central" evidence="8">
    <location>
        <begin position="46"/>
        <end position="263"/>
    </location>
</feature>
<evidence type="ECO:0000256" key="6">
    <source>
        <dbReference type="ARBA" id="ARBA00022842"/>
    </source>
</evidence>
<evidence type="ECO:0000256" key="3">
    <source>
        <dbReference type="ARBA" id="ARBA00022723"/>
    </source>
</evidence>
<dbReference type="PANTHER" id="PTHR11136">
    <property type="entry name" value="FOLYLPOLYGLUTAMATE SYNTHASE-RELATED"/>
    <property type="match status" value="1"/>
</dbReference>
<dbReference type="Gene3D" id="3.40.1190.10">
    <property type="entry name" value="Mur-like, catalytic domain"/>
    <property type="match status" value="1"/>
</dbReference>
<comment type="similarity">
    <text evidence="1">Belongs to the folylpolyglutamate synthase family.</text>
</comment>
<dbReference type="Pfam" id="PF08245">
    <property type="entry name" value="Mur_ligase_M"/>
    <property type="match status" value="1"/>
</dbReference>
<gene>
    <name evidence="9" type="ORF">METZ01_LOCUS87409</name>
</gene>
<dbReference type="GO" id="GO:0005524">
    <property type="term" value="F:ATP binding"/>
    <property type="evidence" value="ECO:0007669"/>
    <property type="project" value="UniProtKB-KW"/>
</dbReference>
<dbReference type="GO" id="GO:0005737">
    <property type="term" value="C:cytoplasm"/>
    <property type="evidence" value="ECO:0007669"/>
    <property type="project" value="TreeGrafter"/>
</dbReference>
<evidence type="ECO:0000256" key="4">
    <source>
        <dbReference type="ARBA" id="ARBA00022741"/>
    </source>
</evidence>
<keyword evidence="6" id="KW-0460">Magnesium</keyword>
<dbReference type="InterPro" id="IPR013221">
    <property type="entry name" value="Mur_ligase_cen"/>
</dbReference>
<dbReference type="GO" id="GO:0046872">
    <property type="term" value="F:metal ion binding"/>
    <property type="evidence" value="ECO:0007669"/>
    <property type="project" value="UniProtKB-KW"/>
</dbReference>
<dbReference type="InterPro" id="IPR001645">
    <property type="entry name" value="Folylpolyglutamate_synth"/>
</dbReference>
<dbReference type="SUPFAM" id="SSF53623">
    <property type="entry name" value="MurD-like peptide ligases, catalytic domain"/>
    <property type="match status" value="1"/>
</dbReference>
<dbReference type="InterPro" id="IPR036565">
    <property type="entry name" value="Mur-like_cat_sf"/>
</dbReference>
<keyword evidence="3" id="KW-0479">Metal-binding</keyword>
<dbReference type="Pfam" id="PF02875">
    <property type="entry name" value="Mur_ligase_C"/>
    <property type="match status" value="1"/>
</dbReference>
<dbReference type="EMBL" id="UINC01007677">
    <property type="protein sequence ID" value="SVA34555.1"/>
    <property type="molecule type" value="Genomic_DNA"/>
</dbReference>
<protein>
    <submittedName>
        <fullName evidence="9">Uncharacterized protein</fullName>
    </submittedName>
</protein>
<keyword evidence="5" id="KW-0067">ATP-binding</keyword>
<organism evidence="9">
    <name type="scientific">marine metagenome</name>
    <dbReference type="NCBI Taxonomy" id="408172"/>
    <lineage>
        <taxon>unclassified sequences</taxon>
        <taxon>metagenomes</taxon>
        <taxon>ecological metagenomes</taxon>
    </lineage>
</organism>
<dbReference type="InterPro" id="IPR036615">
    <property type="entry name" value="Mur_ligase_C_dom_sf"/>
</dbReference>
<dbReference type="NCBIfam" id="TIGR01499">
    <property type="entry name" value="folC"/>
    <property type="match status" value="1"/>
</dbReference>
<dbReference type="InterPro" id="IPR004101">
    <property type="entry name" value="Mur_ligase_C"/>
</dbReference>
<sequence>MKLQKIIERLQKLHPKEIDLSLDRVQNLCKKLGNPQENLDCISIIGTNGKYSTIQAIKAILTEAKINCNIYTSPHIQKINERFVYNNNEIEDDDLANLLSEVEEINNNEQITFFEILTATFFYGAKKFANNITLVETGLFHRFDATNILKKNLASIITTIGLDHLDWLPKNEQTIDKIIFEKTSSLLNSNIIISKQASKNILDKIKSSIKENKSKKIIFNDHYNYSINENNFFYEDEFGNLKLPLPNLIGQFQLTNISAAIATVRNLKNLNITDKQIKKGITKIKSIARLQEIKNGKLKNLIKNNKLFVDGSHNPLGAKVLADYLDTLNCKKHMILGMMLNKDHNEYISFFKGKINSLTIIDIPNQENAIGRNELKNKLKLEGLKINSKPSIQGAISSISLKDNEIILITGSLYLAGEVLNLN</sequence>
<evidence type="ECO:0000259" key="7">
    <source>
        <dbReference type="Pfam" id="PF02875"/>
    </source>
</evidence>
<keyword evidence="4" id="KW-0547">Nucleotide-binding</keyword>
<dbReference type="Gene3D" id="3.90.190.20">
    <property type="entry name" value="Mur ligase, C-terminal domain"/>
    <property type="match status" value="1"/>
</dbReference>
<keyword evidence="2" id="KW-0436">Ligase</keyword>